<dbReference type="EMBL" id="CM056743">
    <property type="protein sequence ID" value="KAJ8669085.1"/>
    <property type="molecule type" value="Genomic_DNA"/>
</dbReference>
<evidence type="ECO:0000313" key="1">
    <source>
        <dbReference type="EMBL" id="KAJ8669085.1"/>
    </source>
</evidence>
<evidence type="ECO:0000313" key="2">
    <source>
        <dbReference type="Proteomes" id="UP001239111"/>
    </source>
</evidence>
<sequence>MSQNAEGRGNKNVLSILSKIQELENEAEQFQKEVNENKRNYSSPTDVIDFVIRGHPLIKHGLDIWGESGTMKIGCLIKFYVSLQNFIDEARKESVNYTCKDLDEFQEILDSMLKDLVDSRTLVVKELENEANTSKICEGDLTNCLEAREFIDKAEIGYVVIFGLRDGLPKLKEKCLLQNLESEIAVTKIRKKLLEPIIQCSYPHKRELIPELPSNHIDT</sequence>
<organism evidence="1 2">
    <name type="scientific">Eretmocerus hayati</name>
    <dbReference type="NCBI Taxonomy" id="131215"/>
    <lineage>
        <taxon>Eukaryota</taxon>
        <taxon>Metazoa</taxon>
        <taxon>Ecdysozoa</taxon>
        <taxon>Arthropoda</taxon>
        <taxon>Hexapoda</taxon>
        <taxon>Insecta</taxon>
        <taxon>Pterygota</taxon>
        <taxon>Neoptera</taxon>
        <taxon>Endopterygota</taxon>
        <taxon>Hymenoptera</taxon>
        <taxon>Apocrita</taxon>
        <taxon>Proctotrupomorpha</taxon>
        <taxon>Chalcidoidea</taxon>
        <taxon>Aphelinidae</taxon>
        <taxon>Aphelininae</taxon>
        <taxon>Eretmocerus</taxon>
    </lineage>
</organism>
<proteinExistence type="predicted"/>
<name>A0ACC2ND55_9HYME</name>
<gene>
    <name evidence="1" type="ORF">QAD02_000344</name>
</gene>
<reference evidence="1" key="1">
    <citation type="submission" date="2023-04" db="EMBL/GenBank/DDBJ databases">
        <title>A chromosome-level genome assembly of the parasitoid wasp Eretmocerus hayati.</title>
        <authorList>
            <person name="Zhong Y."/>
            <person name="Liu S."/>
            <person name="Liu Y."/>
        </authorList>
    </citation>
    <scope>NUCLEOTIDE SEQUENCE</scope>
    <source>
        <strain evidence="1">ZJU_SS_LIU_2023</strain>
    </source>
</reference>
<protein>
    <submittedName>
        <fullName evidence="1">Uncharacterized protein</fullName>
    </submittedName>
</protein>
<accession>A0ACC2ND55</accession>
<keyword evidence="2" id="KW-1185">Reference proteome</keyword>
<comment type="caution">
    <text evidence="1">The sequence shown here is derived from an EMBL/GenBank/DDBJ whole genome shotgun (WGS) entry which is preliminary data.</text>
</comment>
<dbReference type="Proteomes" id="UP001239111">
    <property type="component" value="Chromosome 3"/>
</dbReference>